<accession>A0A5B7HTP7</accession>
<sequence>MKKACLPWHCSPVPEKVQAVETAARHEEFIPLCYQNSNLITLLPGNFLACRIHVPPFRLSVLVHQLVKKKR</sequence>
<protein>
    <submittedName>
        <fullName evidence="1">Uncharacterized protein</fullName>
    </submittedName>
</protein>
<dbReference type="AlphaFoldDB" id="A0A5B7HTP7"/>
<name>A0A5B7HTP7_PORTR</name>
<organism evidence="1 2">
    <name type="scientific">Portunus trituberculatus</name>
    <name type="common">Swimming crab</name>
    <name type="synonym">Neptunus trituberculatus</name>
    <dbReference type="NCBI Taxonomy" id="210409"/>
    <lineage>
        <taxon>Eukaryota</taxon>
        <taxon>Metazoa</taxon>
        <taxon>Ecdysozoa</taxon>
        <taxon>Arthropoda</taxon>
        <taxon>Crustacea</taxon>
        <taxon>Multicrustacea</taxon>
        <taxon>Malacostraca</taxon>
        <taxon>Eumalacostraca</taxon>
        <taxon>Eucarida</taxon>
        <taxon>Decapoda</taxon>
        <taxon>Pleocyemata</taxon>
        <taxon>Brachyura</taxon>
        <taxon>Eubrachyura</taxon>
        <taxon>Portunoidea</taxon>
        <taxon>Portunidae</taxon>
        <taxon>Portuninae</taxon>
        <taxon>Portunus</taxon>
    </lineage>
</organism>
<reference evidence="1 2" key="1">
    <citation type="submission" date="2019-05" db="EMBL/GenBank/DDBJ databases">
        <title>Another draft genome of Portunus trituberculatus and its Hox gene families provides insights of decapod evolution.</title>
        <authorList>
            <person name="Jeong J.-H."/>
            <person name="Song I."/>
            <person name="Kim S."/>
            <person name="Choi T."/>
            <person name="Kim D."/>
            <person name="Ryu S."/>
            <person name="Kim W."/>
        </authorList>
    </citation>
    <scope>NUCLEOTIDE SEQUENCE [LARGE SCALE GENOMIC DNA]</scope>
    <source>
        <tissue evidence="1">Muscle</tissue>
    </source>
</reference>
<dbReference type="Proteomes" id="UP000324222">
    <property type="component" value="Unassembled WGS sequence"/>
</dbReference>
<proteinExistence type="predicted"/>
<evidence type="ECO:0000313" key="1">
    <source>
        <dbReference type="EMBL" id="MPC73413.1"/>
    </source>
</evidence>
<keyword evidence="2" id="KW-1185">Reference proteome</keyword>
<evidence type="ECO:0000313" key="2">
    <source>
        <dbReference type="Proteomes" id="UP000324222"/>
    </source>
</evidence>
<gene>
    <name evidence="1" type="ORF">E2C01_067741</name>
</gene>
<dbReference type="EMBL" id="VSRR010036745">
    <property type="protein sequence ID" value="MPC73413.1"/>
    <property type="molecule type" value="Genomic_DNA"/>
</dbReference>
<comment type="caution">
    <text evidence="1">The sequence shown here is derived from an EMBL/GenBank/DDBJ whole genome shotgun (WGS) entry which is preliminary data.</text>
</comment>